<sequence>MHVVSYPVLRSILEHIEANCRLSLSARCPEISRVEKSIPLRVDRINFYMKNMMNINDCSYSIYFERPKRETWRNSDRTSNQRLMLQLENFKSKFSAKKYFSKNYKIGVATRKVFGCLLGERSKVQVNLLIVSNGGGHDTMQYLSRLSNMKVSALESWGIRLVKYHQLIKSPRKQLELIVPRPIDFEKPILRTAEKIVMRIYEDNEPNIWLDSLRNLHNKEVIIDTCIRGLTDISIMELMEYWRETRRAVGSSFSVRKGNGDSIEMFLRNVKERFQGTYVKWKETNSNNLSAIYAVSIKVDSESSIVVCGDDVYSWLDKVSKKVVTWPAVVIKVMATEEFAGVTEPLEESHIISALVVFSLLAILIKVFIF</sequence>
<dbReference type="PANTHER" id="PTHR31379:SF1">
    <property type="entry name" value="F-BOX C PROTEIN-RELATED"/>
    <property type="match status" value="1"/>
</dbReference>
<dbReference type="Proteomes" id="UP000230233">
    <property type="component" value="Chromosome II"/>
</dbReference>
<accession>A0A2G5V7P7</accession>
<reference evidence="3" key="1">
    <citation type="submission" date="2017-10" db="EMBL/GenBank/DDBJ databases">
        <title>Rapid genome shrinkage in a self-fertile nematode reveals novel sperm competition proteins.</title>
        <authorList>
            <person name="Yin D."/>
            <person name="Schwarz E.M."/>
            <person name="Thomas C.G."/>
            <person name="Felde R.L."/>
            <person name="Korf I.F."/>
            <person name="Cutter A.D."/>
            <person name="Schartner C.M."/>
            <person name="Ralston E.J."/>
            <person name="Meyer B.J."/>
            <person name="Haag E.S."/>
        </authorList>
    </citation>
    <scope>NUCLEOTIDE SEQUENCE [LARGE SCALE GENOMIC DNA]</scope>
    <source>
        <strain evidence="3">JU1422</strain>
    </source>
</reference>
<evidence type="ECO:0000313" key="2">
    <source>
        <dbReference type="EMBL" id="PIC47762.1"/>
    </source>
</evidence>
<keyword evidence="1" id="KW-0472">Membrane</keyword>
<comment type="caution">
    <text evidence="2">The sequence shown here is derived from an EMBL/GenBank/DDBJ whole genome shotgun (WGS) entry which is preliminary data.</text>
</comment>
<organism evidence="2 3">
    <name type="scientific">Caenorhabditis nigoni</name>
    <dbReference type="NCBI Taxonomy" id="1611254"/>
    <lineage>
        <taxon>Eukaryota</taxon>
        <taxon>Metazoa</taxon>
        <taxon>Ecdysozoa</taxon>
        <taxon>Nematoda</taxon>
        <taxon>Chromadorea</taxon>
        <taxon>Rhabditida</taxon>
        <taxon>Rhabditina</taxon>
        <taxon>Rhabditomorpha</taxon>
        <taxon>Rhabditoidea</taxon>
        <taxon>Rhabditidae</taxon>
        <taxon>Peloderinae</taxon>
        <taxon>Caenorhabditis</taxon>
    </lineage>
</organism>
<dbReference type="InterPro" id="IPR021942">
    <property type="entry name" value="DUF3557"/>
</dbReference>
<name>A0A2G5V7P7_9PELO</name>
<dbReference type="AlphaFoldDB" id="A0A2G5V7P7"/>
<protein>
    <recommendedName>
        <fullName evidence="4">F-box associated domain-containing protein</fullName>
    </recommendedName>
</protein>
<evidence type="ECO:0000256" key="1">
    <source>
        <dbReference type="SAM" id="Phobius"/>
    </source>
</evidence>
<keyword evidence="1" id="KW-1133">Transmembrane helix</keyword>
<evidence type="ECO:0008006" key="4">
    <source>
        <dbReference type="Google" id="ProtNLM"/>
    </source>
</evidence>
<dbReference type="EMBL" id="PDUG01000002">
    <property type="protein sequence ID" value="PIC47762.1"/>
    <property type="molecule type" value="Genomic_DNA"/>
</dbReference>
<keyword evidence="1" id="KW-0812">Transmembrane</keyword>
<dbReference type="Pfam" id="PF12078">
    <property type="entry name" value="DUF3557"/>
    <property type="match status" value="1"/>
</dbReference>
<gene>
    <name evidence="2" type="primary">Cnig_chr_II.g6993</name>
    <name evidence="2" type="ORF">B9Z55_006993</name>
</gene>
<dbReference type="PANTHER" id="PTHR31379">
    <property type="entry name" value="F-BOX C PROTEIN-RELATED-RELATED"/>
    <property type="match status" value="1"/>
</dbReference>
<feature type="transmembrane region" description="Helical" evidence="1">
    <location>
        <begin position="351"/>
        <end position="369"/>
    </location>
</feature>
<proteinExistence type="predicted"/>
<keyword evidence="3" id="KW-1185">Reference proteome</keyword>
<evidence type="ECO:0000313" key="3">
    <source>
        <dbReference type="Proteomes" id="UP000230233"/>
    </source>
</evidence>